<feature type="transmembrane region" description="Helical" evidence="15">
    <location>
        <begin position="230"/>
        <end position="248"/>
    </location>
</feature>
<comment type="subcellular location">
    <subcellularLocation>
        <location evidence="1 15">Membrane</location>
        <topology evidence="1 15">Multi-pass membrane protein</topology>
    </subcellularLocation>
</comment>
<keyword evidence="3 15" id="KW-0812">Transmembrane</keyword>
<dbReference type="Proteomes" id="UP000039865">
    <property type="component" value="Unassembled WGS sequence"/>
</dbReference>
<dbReference type="EC" id="7.6.2.1" evidence="15"/>
<evidence type="ECO:0000256" key="10">
    <source>
        <dbReference type="ARBA" id="ARBA00023136"/>
    </source>
</evidence>
<reference evidence="18 19" key="1">
    <citation type="submission" date="2014-06" db="EMBL/GenBank/DDBJ databases">
        <authorList>
            <person name="Swart Estienne"/>
        </authorList>
    </citation>
    <scope>NUCLEOTIDE SEQUENCE [LARGE SCALE GENOMIC DNA]</scope>
    <source>
        <strain evidence="18 19">130c</strain>
    </source>
</reference>
<dbReference type="NCBIfam" id="TIGR01494">
    <property type="entry name" value="ATPase_P-type"/>
    <property type="match status" value="1"/>
</dbReference>
<dbReference type="SFLD" id="SFLDF00027">
    <property type="entry name" value="p-type_atpase"/>
    <property type="match status" value="1"/>
</dbReference>
<dbReference type="InterPro" id="IPR001757">
    <property type="entry name" value="P_typ_ATPase"/>
</dbReference>
<keyword evidence="5 13" id="KW-0547">Nucleotide-binding</keyword>
<evidence type="ECO:0000256" key="2">
    <source>
        <dbReference type="ARBA" id="ARBA00008109"/>
    </source>
</evidence>
<dbReference type="Gene3D" id="2.70.150.10">
    <property type="entry name" value="Calcium-transporting ATPase, cytoplasmic transduction domain A"/>
    <property type="match status" value="1"/>
</dbReference>
<evidence type="ECO:0000256" key="4">
    <source>
        <dbReference type="ARBA" id="ARBA00022723"/>
    </source>
</evidence>
<feature type="compositionally biased region" description="Basic and acidic residues" evidence="16">
    <location>
        <begin position="1120"/>
        <end position="1132"/>
    </location>
</feature>
<evidence type="ECO:0000256" key="8">
    <source>
        <dbReference type="ARBA" id="ARBA00022967"/>
    </source>
</evidence>
<dbReference type="Gene3D" id="1.20.1110.10">
    <property type="entry name" value="Calcium-transporting ATPase, transmembrane domain"/>
    <property type="match status" value="1"/>
</dbReference>
<dbReference type="InterPro" id="IPR023298">
    <property type="entry name" value="ATPase_P-typ_TM_dom_sf"/>
</dbReference>
<feature type="compositionally biased region" description="Basic and acidic residues" evidence="16">
    <location>
        <begin position="1230"/>
        <end position="1256"/>
    </location>
</feature>
<proteinExistence type="inferred from homology"/>
<feature type="transmembrane region" description="Helical" evidence="15">
    <location>
        <begin position="919"/>
        <end position="942"/>
    </location>
</feature>
<evidence type="ECO:0000256" key="1">
    <source>
        <dbReference type="ARBA" id="ARBA00004141"/>
    </source>
</evidence>
<dbReference type="Gene3D" id="3.40.1110.10">
    <property type="entry name" value="Calcium-transporting ATPase, cytoplasmic domain N"/>
    <property type="match status" value="1"/>
</dbReference>
<feature type="transmembrane region" description="Helical" evidence="15">
    <location>
        <begin position="12"/>
        <end position="30"/>
    </location>
</feature>
<feature type="binding site" evidence="13">
    <location>
        <position position="346"/>
    </location>
    <ligand>
        <name>ATP</name>
        <dbReference type="ChEBI" id="CHEBI:30616"/>
    </ligand>
</feature>
<dbReference type="GO" id="GO:0005886">
    <property type="term" value="C:plasma membrane"/>
    <property type="evidence" value="ECO:0007669"/>
    <property type="project" value="TreeGrafter"/>
</dbReference>
<dbReference type="SUPFAM" id="SSF81660">
    <property type="entry name" value="Metal cation-transporting ATPase, ATP-binding domain N"/>
    <property type="match status" value="1"/>
</dbReference>
<feature type="compositionally biased region" description="Acidic residues" evidence="16">
    <location>
        <begin position="1081"/>
        <end position="1115"/>
    </location>
</feature>
<comment type="cofactor">
    <cofactor evidence="14">
        <name>Mg(2+)</name>
        <dbReference type="ChEBI" id="CHEBI:18420"/>
    </cofactor>
</comment>
<feature type="binding site" evidence="13">
    <location>
        <position position="653"/>
    </location>
    <ligand>
        <name>ATP</name>
        <dbReference type="ChEBI" id="CHEBI:30616"/>
    </ligand>
</feature>
<feature type="binding site" evidence="13">
    <location>
        <position position="345"/>
    </location>
    <ligand>
        <name>ATP</name>
        <dbReference type="ChEBI" id="CHEBI:30616"/>
    </ligand>
</feature>
<dbReference type="Pfam" id="PF16212">
    <property type="entry name" value="PhoLip_ATPase_C"/>
    <property type="match status" value="1"/>
</dbReference>
<feature type="region of interest" description="Disordered" evidence="16">
    <location>
        <begin position="1204"/>
        <end position="1256"/>
    </location>
</feature>
<dbReference type="InterPro" id="IPR044492">
    <property type="entry name" value="P_typ_ATPase_HD_dom"/>
</dbReference>
<feature type="compositionally biased region" description="Basic and acidic residues" evidence="16">
    <location>
        <begin position="1160"/>
        <end position="1169"/>
    </location>
</feature>
<feature type="binding site" evidence="13">
    <location>
        <position position="659"/>
    </location>
    <ligand>
        <name>ATP</name>
        <dbReference type="ChEBI" id="CHEBI:30616"/>
    </ligand>
</feature>
<feature type="region of interest" description="Disordered" evidence="16">
    <location>
        <begin position="371"/>
        <end position="392"/>
    </location>
</feature>
<dbReference type="GO" id="GO:0005524">
    <property type="term" value="F:ATP binding"/>
    <property type="evidence" value="ECO:0007669"/>
    <property type="project" value="UniProtKB-UniRule"/>
</dbReference>
<evidence type="ECO:0000256" key="14">
    <source>
        <dbReference type="PIRSR" id="PIRSR606539-3"/>
    </source>
</evidence>
<feature type="compositionally biased region" description="Polar residues" evidence="16">
    <location>
        <begin position="1019"/>
        <end position="1036"/>
    </location>
</feature>
<feature type="transmembrane region" description="Helical" evidence="15">
    <location>
        <begin position="276"/>
        <end position="299"/>
    </location>
</feature>
<keyword evidence="19" id="KW-1185">Reference proteome</keyword>
<comment type="similarity">
    <text evidence="2 15">Belongs to the cation transport ATPase (P-type) (TC 3.A.3) family. Type IV subfamily.</text>
</comment>
<dbReference type="EMBL" id="CCKQ01014617">
    <property type="protein sequence ID" value="CDW86408.1"/>
    <property type="molecule type" value="Genomic_DNA"/>
</dbReference>
<feature type="binding site" evidence="13">
    <location>
        <position position="683"/>
    </location>
    <ligand>
        <name>ATP</name>
        <dbReference type="ChEBI" id="CHEBI:30616"/>
    </ligand>
</feature>
<evidence type="ECO:0000256" key="6">
    <source>
        <dbReference type="ARBA" id="ARBA00022840"/>
    </source>
</evidence>
<dbReference type="GO" id="GO:0000287">
    <property type="term" value="F:magnesium ion binding"/>
    <property type="evidence" value="ECO:0007669"/>
    <property type="project" value="UniProtKB-UniRule"/>
</dbReference>
<dbReference type="Gene3D" id="3.40.50.1000">
    <property type="entry name" value="HAD superfamily/HAD-like"/>
    <property type="match status" value="2"/>
</dbReference>
<dbReference type="PANTHER" id="PTHR24092:SF150">
    <property type="entry name" value="PHOSPHOLIPID-TRANSPORTING ATPASE"/>
    <property type="match status" value="1"/>
</dbReference>
<evidence type="ECO:0000256" key="3">
    <source>
        <dbReference type="ARBA" id="ARBA00022692"/>
    </source>
</evidence>
<feature type="transmembrane region" description="Helical" evidence="15">
    <location>
        <begin position="855"/>
        <end position="872"/>
    </location>
</feature>
<dbReference type="InterPro" id="IPR032630">
    <property type="entry name" value="P_typ_ATPase_c"/>
</dbReference>
<sequence length="1478" mass="170281">MFTSQKYQSSEINQIHNIFLGTFIIVIPIQKSCQYLFPNYHYIHLHAFHPQGTFLFVLVLTMLREGYEDYQRYKMQNDLNSKQSKIKAGQIIKLDKDSEIPADILTIYSTNISGLVFVDTMALDGETNLKEKMAICETFDEKGIANLHGEVTCDAPNELLDYWEGFVNSQDIPQKAPCTIKNLMLRGSYVRNTTHAYGIVMYTGMQTKILKNLKKPPHKVSNMMKKMNQMLYTVFVFQVGIVVLYSSLNYKWAQENFGNHDETGKEADQATFVDTFLIQLLVFWVAYSHLIPISLYVIIELLKLGQSALINRDIQMYDKENKSFSFCRNSDLIEELGQVEMIFSDKTGTLTMNKMIFKKCQINGERMGDIQTARGSENGDPDDGMSSSGIARVKEKLREESKRYYKSLKTLDGDKSIYNYPHMNFAKVLALCHTVVCDNDPLTKEHKKVHECYNLKNKVTSDLNKYSSEGLRTLVMAMRQVPEEEYQTYYKIYSKLVNSNSPYKDKKITELYMKMEKKLRYLGCTAIEDKLQDGVPQTIAMLIKADIRFWMLTGDKLETAIEIAKSCRIILEGNQVMVLSTNDFEILNRHLDNQIEILGLDVTKKVKSLKNFDQQGLVIAIDGSTLSLVLEDPELEQKFFYVSLVAKSVICCRVSPKQKADVVSLYKKRGSWVTLSIGDGANDVSMILEANIGIGIKGKEGTQAVRNADYAICQFRYIQKLILVHGHWGYRRVSKMICYYFYKNVVLVFTELYFALFNGFSGQIFFVDWLPMLYNAIFTSWPCLFAFNFEQDINPHYIYKHPVCYKSGQLGIYFNFKIFWKQILLAIWHGLCCFFIPMMNGNMNPERSDGSTSELWLTSTITFTIIIHLVSYKLFLESSFWNVFSLLAAVICVLFYYVVCFVGSSDAVSSFLQPQLNGMMMQIFSFSKFYLMVVVVPAICLIPDSILKLQRAIFNPLPSEKIMMEQKKNPTYSYFENIIKNDLSVFITDVFKKNKSQGHLTSKALSEMEKQSVISGVLSPQSSFRNYNNGSQNETNGQEDDKNGYKANILPASHRVAGDSKFKQNSAKKKFDQQADQEKEQENDDDIDSDIDFEDDSDDEDVEENEVDSDEEDTDQGPSQEHEDVIHVEAKVKNPKKQGKNRLDEIERSVTKKQKKMKQRGNETTHHLLNDSNVSDNEILNESVSSKLLQEKINRDIKKKKLQEKFKQETQDDSNENESNEQEESSVQETIERRSTKIKKLSKDKMREQSYKERKKKLLDNIKKEMKQKKDQEYKMLQASYHSTKSNNHHSKFYQLSKHFLVMEQLNDLAKEAEKKNKKEINPNAKFGVKDHLFAAFSINGNNQPFGSQASTTEKNFTGDVPYLLNNLGHSIDTFTPTPSIQNSNSYPSTFQLPPERIKEDGHPLERAKLGQKNLATQKKTKKKKYVMKYRELIAQNETQNALENQIVQDFLEQPSELAQQKSQEQVQKIKEVKDFKL</sequence>
<keyword evidence="6 13" id="KW-0067">ATP-binding</keyword>
<organism evidence="18 19">
    <name type="scientific">Stylonychia lemnae</name>
    <name type="common">Ciliate</name>
    <dbReference type="NCBI Taxonomy" id="5949"/>
    <lineage>
        <taxon>Eukaryota</taxon>
        <taxon>Sar</taxon>
        <taxon>Alveolata</taxon>
        <taxon>Ciliophora</taxon>
        <taxon>Intramacronucleata</taxon>
        <taxon>Spirotrichea</taxon>
        <taxon>Stichotrichia</taxon>
        <taxon>Sporadotrichida</taxon>
        <taxon>Oxytrichidae</taxon>
        <taxon>Stylonychinae</taxon>
        <taxon>Stylonychia</taxon>
    </lineage>
</organism>
<evidence type="ECO:0000313" key="18">
    <source>
        <dbReference type="EMBL" id="CDW86408.1"/>
    </source>
</evidence>
<feature type="binding site" evidence="13">
    <location>
        <position position="682"/>
    </location>
    <ligand>
        <name>ATP</name>
        <dbReference type="ChEBI" id="CHEBI:30616"/>
    </ligand>
</feature>
<name>A0A078B041_STYLE</name>
<dbReference type="InParanoid" id="A0A078B041"/>
<feature type="binding site" evidence="14">
    <location>
        <position position="679"/>
    </location>
    <ligand>
        <name>Mg(2+)</name>
        <dbReference type="ChEBI" id="CHEBI:18420"/>
    </ligand>
</feature>
<feature type="binding site" evidence="14">
    <location>
        <position position="683"/>
    </location>
    <ligand>
        <name>Mg(2+)</name>
        <dbReference type="ChEBI" id="CHEBI:18420"/>
    </ligand>
</feature>
<feature type="domain" description="P-type ATPase C-terminal" evidence="17">
    <location>
        <begin position="705"/>
        <end position="956"/>
    </location>
</feature>
<evidence type="ECO:0000256" key="7">
    <source>
        <dbReference type="ARBA" id="ARBA00022842"/>
    </source>
</evidence>
<feature type="binding site" evidence="14">
    <location>
        <position position="347"/>
    </location>
    <ligand>
        <name>Mg(2+)</name>
        <dbReference type="ChEBI" id="CHEBI:18420"/>
    </ligand>
</feature>
<dbReference type="FunFam" id="3.40.50.1000:FF:000084">
    <property type="entry name" value="Phospholipid-transporting ATPase"/>
    <property type="match status" value="1"/>
</dbReference>
<evidence type="ECO:0000256" key="11">
    <source>
        <dbReference type="ARBA" id="ARBA00034036"/>
    </source>
</evidence>
<dbReference type="PANTHER" id="PTHR24092">
    <property type="entry name" value="PROBABLE PHOSPHOLIPID-TRANSPORTING ATPASE"/>
    <property type="match status" value="1"/>
</dbReference>
<feature type="transmembrane region" description="Helical" evidence="15">
    <location>
        <begin position="42"/>
        <end position="63"/>
    </location>
</feature>
<dbReference type="SUPFAM" id="SSF56784">
    <property type="entry name" value="HAD-like"/>
    <property type="match status" value="1"/>
</dbReference>
<feature type="region of interest" description="Disordered" evidence="16">
    <location>
        <begin position="1019"/>
        <end position="1178"/>
    </location>
</feature>
<evidence type="ECO:0000256" key="13">
    <source>
        <dbReference type="PIRSR" id="PIRSR606539-2"/>
    </source>
</evidence>
<keyword evidence="10 15" id="KW-0472">Membrane</keyword>
<feature type="binding site" evidence="14">
    <location>
        <position position="345"/>
    </location>
    <ligand>
        <name>Mg(2+)</name>
        <dbReference type="ChEBI" id="CHEBI:18420"/>
    </ligand>
</feature>
<dbReference type="InterPro" id="IPR036412">
    <property type="entry name" value="HAD-like_sf"/>
</dbReference>
<evidence type="ECO:0000256" key="15">
    <source>
        <dbReference type="RuleBase" id="RU362033"/>
    </source>
</evidence>
<dbReference type="InterPro" id="IPR023299">
    <property type="entry name" value="ATPase_P-typ_cyto_dom_N"/>
</dbReference>
<feature type="transmembrane region" description="Helical" evidence="15">
    <location>
        <begin position="823"/>
        <end position="843"/>
    </location>
</feature>
<feature type="binding site" evidence="13">
    <location>
        <position position="553"/>
    </location>
    <ligand>
        <name>ATP</name>
        <dbReference type="ChEBI" id="CHEBI:30616"/>
    </ligand>
</feature>
<feature type="compositionally biased region" description="Acidic residues" evidence="16">
    <location>
        <begin position="1211"/>
        <end position="1226"/>
    </location>
</feature>
<protein>
    <recommendedName>
        <fullName evidence="15">Phospholipid-transporting ATPase</fullName>
        <ecNumber evidence="15">7.6.2.1</ecNumber>
    </recommendedName>
</protein>
<keyword evidence="4 14" id="KW-0479">Metal-binding</keyword>
<dbReference type="InterPro" id="IPR006539">
    <property type="entry name" value="P-type_ATPase_IV"/>
</dbReference>
<gene>
    <name evidence="18" type="primary">Contig12927.g13788</name>
    <name evidence="18" type="ORF">STYLEM_15502</name>
</gene>
<feature type="binding site" evidence="13">
    <location>
        <position position="555"/>
    </location>
    <ligand>
        <name>ATP</name>
        <dbReference type="ChEBI" id="CHEBI:30616"/>
    </ligand>
</feature>
<feature type="binding site" evidence="13">
    <location>
        <position position="347"/>
    </location>
    <ligand>
        <name>ATP</name>
        <dbReference type="ChEBI" id="CHEBI:30616"/>
    </ligand>
</feature>
<dbReference type="SFLD" id="SFLDG00002">
    <property type="entry name" value="C1.7:_P-type_atpase_like"/>
    <property type="match status" value="1"/>
</dbReference>
<feature type="transmembrane region" description="Helical" evidence="15">
    <location>
        <begin position="740"/>
        <end position="760"/>
    </location>
</feature>
<dbReference type="GO" id="GO:0016887">
    <property type="term" value="F:ATP hydrolysis activity"/>
    <property type="evidence" value="ECO:0007669"/>
    <property type="project" value="InterPro"/>
</dbReference>
<feature type="binding site" evidence="13">
    <location>
        <position position="554"/>
    </location>
    <ligand>
        <name>ATP</name>
        <dbReference type="ChEBI" id="CHEBI:30616"/>
    </ligand>
</feature>
<evidence type="ECO:0000256" key="9">
    <source>
        <dbReference type="ARBA" id="ARBA00022989"/>
    </source>
</evidence>
<evidence type="ECO:0000259" key="17">
    <source>
        <dbReference type="Pfam" id="PF16212"/>
    </source>
</evidence>
<dbReference type="SFLD" id="SFLDS00003">
    <property type="entry name" value="Haloacid_Dehalogenase"/>
    <property type="match status" value="1"/>
</dbReference>
<feature type="binding site" evidence="13">
    <location>
        <position position="472"/>
    </location>
    <ligand>
        <name>ATP</name>
        <dbReference type="ChEBI" id="CHEBI:30616"/>
    </ligand>
</feature>
<evidence type="ECO:0000256" key="5">
    <source>
        <dbReference type="ARBA" id="ARBA00022741"/>
    </source>
</evidence>
<dbReference type="OrthoDB" id="377733at2759"/>
<accession>A0A078B041</accession>
<feature type="compositionally biased region" description="Basic and acidic residues" evidence="16">
    <location>
        <begin position="1141"/>
        <end position="1150"/>
    </location>
</feature>
<dbReference type="SUPFAM" id="SSF81665">
    <property type="entry name" value="Calcium ATPase, transmembrane domain M"/>
    <property type="match status" value="1"/>
</dbReference>
<feature type="active site" description="4-aspartylphosphate intermediate" evidence="12">
    <location>
        <position position="345"/>
    </location>
</feature>
<dbReference type="InterPro" id="IPR008250">
    <property type="entry name" value="ATPase_P-typ_transduc_dom_A_sf"/>
</dbReference>
<dbReference type="SUPFAM" id="SSF81653">
    <property type="entry name" value="Calcium ATPase, transduction domain A"/>
    <property type="match status" value="1"/>
</dbReference>
<comment type="catalytic activity">
    <reaction evidence="11 15">
        <text>ATP + H2O + phospholipidSide 1 = ADP + phosphate + phospholipidSide 2.</text>
        <dbReference type="EC" id="7.6.2.1"/>
    </reaction>
</comment>
<evidence type="ECO:0000313" key="19">
    <source>
        <dbReference type="Proteomes" id="UP000039865"/>
    </source>
</evidence>
<dbReference type="NCBIfam" id="TIGR01652">
    <property type="entry name" value="ATPase-Plipid"/>
    <property type="match status" value="1"/>
</dbReference>
<evidence type="ECO:0000256" key="16">
    <source>
        <dbReference type="SAM" id="MobiDB-lite"/>
    </source>
</evidence>
<dbReference type="InterPro" id="IPR018303">
    <property type="entry name" value="ATPase_P-typ_P_site"/>
</dbReference>
<feature type="compositionally biased region" description="Basic and acidic residues" evidence="16">
    <location>
        <begin position="1069"/>
        <end position="1080"/>
    </location>
</feature>
<dbReference type="Pfam" id="PF13246">
    <property type="entry name" value="Cation_ATPase"/>
    <property type="match status" value="1"/>
</dbReference>
<dbReference type="GO" id="GO:0045332">
    <property type="term" value="P:phospholipid translocation"/>
    <property type="evidence" value="ECO:0007669"/>
    <property type="project" value="TreeGrafter"/>
</dbReference>
<dbReference type="InterPro" id="IPR023214">
    <property type="entry name" value="HAD_sf"/>
</dbReference>
<keyword evidence="8 15" id="KW-1278">Translocase</keyword>
<dbReference type="PROSITE" id="PS00154">
    <property type="entry name" value="ATPASE_E1_E2"/>
    <property type="match status" value="1"/>
</dbReference>
<dbReference type="GO" id="GO:0140326">
    <property type="term" value="F:ATPase-coupled intramembrane lipid transporter activity"/>
    <property type="evidence" value="ECO:0007669"/>
    <property type="project" value="UniProtKB-EC"/>
</dbReference>
<evidence type="ECO:0000256" key="12">
    <source>
        <dbReference type="PIRSR" id="PIRSR606539-1"/>
    </source>
</evidence>
<feature type="transmembrane region" description="Helical" evidence="15">
    <location>
        <begin position="879"/>
        <end position="899"/>
    </location>
</feature>
<dbReference type="PRINTS" id="PR00119">
    <property type="entry name" value="CATATPASE"/>
</dbReference>
<keyword evidence="7 14" id="KW-0460">Magnesium</keyword>
<keyword evidence="9 15" id="KW-1133">Transmembrane helix</keyword>